<evidence type="ECO:0000259" key="10">
    <source>
        <dbReference type="Pfam" id="PF07662"/>
    </source>
</evidence>
<accession>A0A267GDD2</accession>
<keyword evidence="5 7" id="KW-1133">Transmembrane helix</keyword>
<dbReference type="PANTHER" id="PTHR10590">
    <property type="entry name" value="SODIUM/NUCLEOSIDE COTRANSPORTER"/>
    <property type="match status" value="1"/>
</dbReference>
<dbReference type="InterPro" id="IPR011642">
    <property type="entry name" value="Gate_dom"/>
</dbReference>
<feature type="transmembrane region" description="Helical" evidence="7">
    <location>
        <begin position="122"/>
        <end position="140"/>
    </location>
</feature>
<dbReference type="InterPro" id="IPR018270">
    <property type="entry name" value="C_nuclsd_transpt_met_bac"/>
</dbReference>
<evidence type="ECO:0000313" key="12">
    <source>
        <dbReference type="EMBL" id="PAA83384.1"/>
    </source>
</evidence>
<feature type="transmembrane region" description="Helical" evidence="7">
    <location>
        <begin position="91"/>
        <end position="110"/>
    </location>
</feature>
<dbReference type="STRING" id="282301.A0A267GDD2"/>
<dbReference type="GO" id="GO:0005886">
    <property type="term" value="C:plasma membrane"/>
    <property type="evidence" value="ECO:0007669"/>
    <property type="project" value="UniProtKB-SubCell"/>
</dbReference>
<evidence type="ECO:0000259" key="11">
    <source>
        <dbReference type="Pfam" id="PF07670"/>
    </source>
</evidence>
<dbReference type="Pfam" id="PF07670">
    <property type="entry name" value="Gate"/>
    <property type="match status" value="1"/>
</dbReference>
<dbReference type="Pfam" id="PF01773">
    <property type="entry name" value="Nucleos_tra2_N"/>
    <property type="match status" value="1"/>
</dbReference>
<dbReference type="InterPro" id="IPR002668">
    <property type="entry name" value="CNT_N_dom"/>
</dbReference>
<keyword evidence="3" id="KW-1003">Cell membrane</keyword>
<evidence type="ECO:0000256" key="5">
    <source>
        <dbReference type="ARBA" id="ARBA00022989"/>
    </source>
</evidence>
<dbReference type="GO" id="GO:0005415">
    <property type="term" value="F:nucleoside:sodium symporter activity"/>
    <property type="evidence" value="ECO:0007669"/>
    <property type="project" value="TreeGrafter"/>
</dbReference>
<comment type="similarity">
    <text evidence="2 7">Belongs to the concentrative nucleoside transporter (CNT) (TC 2.A.41) family.</text>
</comment>
<dbReference type="InterPro" id="IPR011657">
    <property type="entry name" value="CNT_C_dom"/>
</dbReference>
<feature type="transmembrane region" description="Helical" evidence="7">
    <location>
        <begin position="280"/>
        <end position="302"/>
    </location>
</feature>
<dbReference type="PANTHER" id="PTHR10590:SF4">
    <property type="entry name" value="SOLUTE CARRIER FAMILY 28 MEMBER 3"/>
    <property type="match status" value="1"/>
</dbReference>
<feature type="transmembrane region" description="Helical" evidence="7">
    <location>
        <begin position="357"/>
        <end position="379"/>
    </location>
</feature>
<feature type="transmembrane region" description="Helical" evidence="7">
    <location>
        <begin position="198"/>
        <end position="216"/>
    </location>
</feature>
<reference evidence="12 13" key="1">
    <citation type="submission" date="2017-06" db="EMBL/GenBank/DDBJ databases">
        <title>A platform for efficient transgenesis in Macrostomum lignano, a flatworm model organism for stem cell research.</title>
        <authorList>
            <person name="Berezikov E."/>
        </authorList>
    </citation>
    <scope>NUCLEOTIDE SEQUENCE [LARGE SCALE GENOMIC DNA]</scope>
    <source>
        <strain evidence="12">DV1</strain>
        <tissue evidence="12">Whole organism</tissue>
    </source>
</reference>
<feature type="transmembrane region" description="Helical" evidence="7">
    <location>
        <begin position="443"/>
        <end position="468"/>
    </location>
</feature>
<dbReference type="AlphaFoldDB" id="A0A267GDD2"/>
<name>A0A267GDD2_9PLAT</name>
<dbReference type="Pfam" id="PF07662">
    <property type="entry name" value="Nucleos_tra2_C"/>
    <property type="match status" value="1"/>
</dbReference>
<feature type="transmembrane region" description="Helical" evidence="7">
    <location>
        <begin position="480"/>
        <end position="500"/>
    </location>
</feature>
<evidence type="ECO:0000256" key="8">
    <source>
        <dbReference type="SAM" id="MobiDB-lite"/>
    </source>
</evidence>
<feature type="domain" description="Nucleoside transporter/FeoB GTPase Gate" evidence="11">
    <location>
        <begin position="283"/>
        <end position="379"/>
    </location>
</feature>
<evidence type="ECO:0000256" key="6">
    <source>
        <dbReference type="ARBA" id="ARBA00023136"/>
    </source>
</evidence>
<evidence type="ECO:0000313" key="13">
    <source>
        <dbReference type="Proteomes" id="UP000215902"/>
    </source>
</evidence>
<comment type="subcellular location">
    <subcellularLocation>
        <location evidence="1">Cell membrane</location>
        <topology evidence="1">Multi-pass membrane protein</topology>
    </subcellularLocation>
</comment>
<feature type="compositionally biased region" description="Polar residues" evidence="8">
    <location>
        <begin position="17"/>
        <end position="27"/>
    </location>
</feature>
<feature type="domain" description="Concentrative nucleoside transporter C-terminal" evidence="10">
    <location>
        <begin position="385"/>
        <end position="626"/>
    </location>
</feature>
<gene>
    <name evidence="12" type="ORF">BOX15_Mlig010716g3</name>
</gene>
<feature type="transmembrane region" description="Helical" evidence="7">
    <location>
        <begin position="571"/>
        <end position="594"/>
    </location>
</feature>
<proteinExistence type="inferred from homology"/>
<organism evidence="12 13">
    <name type="scientific">Macrostomum lignano</name>
    <dbReference type="NCBI Taxonomy" id="282301"/>
    <lineage>
        <taxon>Eukaryota</taxon>
        <taxon>Metazoa</taxon>
        <taxon>Spiralia</taxon>
        <taxon>Lophotrochozoa</taxon>
        <taxon>Platyhelminthes</taxon>
        <taxon>Rhabditophora</taxon>
        <taxon>Macrostomorpha</taxon>
        <taxon>Macrostomida</taxon>
        <taxon>Macrostomidae</taxon>
        <taxon>Macrostomum</taxon>
    </lineage>
</organism>
<feature type="domain" description="Concentrative nucleoside transporter N-terminal" evidence="9">
    <location>
        <begin position="202"/>
        <end position="274"/>
    </location>
</feature>
<feature type="region of interest" description="Disordered" evidence="8">
    <location>
        <begin position="1"/>
        <end position="29"/>
    </location>
</feature>
<dbReference type="OrthoDB" id="6075923at2759"/>
<dbReference type="InterPro" id="IPR008276">
    <property type="entry name" value="C_nuclsd_transpt"/>
</dbReference>
<evidence type="ECO:0000256" key="4">
    <source>
        <dbReference type="ARBA" id="ARBA00022692"/>
    </source>
</evidence>
<dbReference type="Proteomes" id="UP000215902">
    <property type="component" value="Unassembled WGS sequence"/>
</dbReference>
<keyword evidence="7" id="KW-0813">Transport</keyword>
<sequence>MLAVNQVLPLTERPNGDNDTAANSKTIPQDDEVAPELATVVELEEKPNEDMVEFRQDEFDDLDYTVEGKCAQTVDSCMRYVQSKLSASLPVLKYILAGLAVAAYFAYFGYSMYCSFGDEGSLRLLWLTCGVVFFAGVYFFKRFFGEKFYNAVLAKPIEACSKFIDQHSTIFSIVGTVAFLAYFFGFIIGIGSQNSGNLISGVGVLTIILITLLLSAHPTRVNWRPVMGGLTIQITFAALLLRTQPGYQAFSFVGDRVAEFIQHVDAGAEFVFGADFRDHFFAFSVLSVIVFFSSFIALLFHLEVLQVIIEKLGWLMQKAMGTTSGESLVAAANIFIGQTEAPLLIRPFVGRMTNSELHAVITSGFATIAGGVLAAYIGLGVEARHLLSASVMVAPGALALSKIMYPETKQSKTDSESIKKVKMGSYRNAIDAMGTGAINSIPLVGAIAVNLIAFISMLTFLNTTLTWFGRRACLNVDLTFELICGYLFWPIAYVIGISSIDCSRVAELIGVKFFINEFVAYQRFNTYRTNRIEFLKLNSTDYYWEGNNVILPNSNTTLVGGLLFEDRSLTIVTYALCGFANISSIGIQLGMFSVLTPKRKNEIVPLVLRGVITGTLANLLTASIAGIFYNPTST</sequence>
<feature type="transmembrane region" description="Helical" evidence="7">
    <location>
        <begin position="170"/>
        <end position="192"/>
    </location>
</feature>
<dbReference type="EMBL" id="NIVC01000421">
    <property type="protein sequence ID" value="PAA83384.1"/>
    <property type="molecule type" value="Genomic_DNA"/>
</dbReference>
<evidence type="ECO:0000256" key="1">
    <source>
        <dbReference type="ARBA" id="ARBA00004651"/>
    </source>
</evidence>
<evidence type="ECO:0000259" key="9">
    <source>
        <dbReference type="Pfam" id="PF01773"/>
    </source>
</evidence>
<evidence type="ECO:0000256" key="2">
    <source>
        <dbReference type="ARBA" id="ARBA00009033"/>
    </source>
</evidence>
<comment type="caution">
    <text evidence="12">The sequence shown here is derived from an EMBL/GenBank/DDBJ whole genome shotgun (WGS) entry which is preliminary data.</text>
</comment>
<protein>
    <recommendedName>
        <fullName evidence="7">Sodium/nucleoside cotransporter</fullName>
    </recommendedName>
</protein>
<feature type="transmembrane region" description="Helical" evidence="7">
    <location>
        <begin position="606"/>
        <end position="629"/>
    </location>
</feature>
<keyword evidence="4 7" id="KW-0812">Transmembrane</keyword>
<evidence type="ECO:0000256" key="3">
    <source>
        <dbReference type="ARBA" id="ARBA00022475"/>
    </source>
</evidence>
<evidence type="ECO:0000256" key="7">
    <source>
        <dbReference type="RuleBase" id="RU362018"/>
    </source>
</evidence>
<keyword evidence="13" id="KW-1185">Reference proteome</keyword>
<feature type="transmembrane region" description="Helical" evidence="7">
    <location>
        <begin position="223"/>
        <end position="241"/>
    </location>
</feature>
<dbReference type="NCBIfam" id="TIGR00804">
    <property type="entry name" value="nupC"/>
    <property type="match status" value="1"/>
</dbReference>
<keyword evidence="6 7" id="KW-0472">Membrane</keyword>